<feature type="compositionally biased region" description="Acidic residues" evidence="2">
    <location>
        <begin position="1227"/>
        <end position="1248"/>
    </location>
</feature>
<comment type="caution">
    <text evidence="3">The sequence shown here is derived from an EMBL/GenBank/DDBJ whole genome shotgun (WGS) entry which is preliminary data.</text>
</comment>
<feature type="compositionally biased region" description="Basic residues" evidence="2">
    <location>
        <begin position="1253"/>
        <end position="1264"/>
    </location>
</feature>
<gene>
    <name evidence="3" type="ORF">RB653_005953</name>
</gene>
<dbReference type="EMBL" id="JAVFKY010000001">
    <property type="protein sequence ID" value="KAK5584344.1"/>
    <property type="molecule type" value="Genomic_DNA"/>
</dbReference>
<evidence type="ECO:0000313" key="3">
    <source>
        <dbReference type="EMBL" id="KAK5584344.1"/>
    </source>
</evidence>
<dbReference type="PANTHER" id="PTHR14418">
    <property type="entry name" value="CONDENSIN COMPLEX SUBUNIT 3-RELATED"/>
    <property type="match status" value="1"/>
</dbReference>
<evidence type="ECO:0000256" key="1">
    <source>
        <dbReference type="SAM" id="Coils"/>
    </source>
</evidence>
<feature type="compositionally biased region" description="Basic and acidic residues" evidence="2">
    <location>
        <begin position="1210"/>
        <end position="1225"/>
    </location>
</feature>
<keyword evidence="1" id="KW-0175">Coiled coil</keyword>
<evidence type="ECO:0000313" key="4">
    <source>
        <dbReference type="Proteomes" id="UP001344447"/>
    </source>
</evidence>
<feature type="compositionally biased region" description="Acidic residues" evidence="2">
    <location>
        <begin position="1125"/>
        <end position="1160"/>
    </location>
</feature>
<dbReference type="Gene3D" id="1.25.10.10">
    <property type="entry name" value="Leucine-rich Repeat Variant"/>
    <property type="match status" value="1"/>
</dbReference>
<protein>
    <recommendedName>
        <fullName evidence="5">Nuclear condensin complex subunit 3 C-terminal domain-containing protein</fullName>
    </recommendedName>
</protein>
<feature type="region of interest" description="Disordered" evidence="2">
    <location>
        <begin position="1093"/>
        <end position="1356"/>
    </location>
</feature>
<proteinExistence type="predicted"/>
<evidence type="ECO:0000256" key="2">
    <source>
        <dbReference type="SAM" id="MobiDB-lite"/>
    </source>
</evidence>
<dbReference type="GO" id="GO:0000793">
    <property type="term" value="C:condensed chromosome"/>
    <property type="evidence" value="ECO:0007669"/>
    <property type="project" value="TreeGrafter"/>
</dbReference>
<sequence length="1356" mass="158132">MCQKTKSKSSNTNSNSDINNERVNKLKSKIITIFDESQQTIVPSKKSINELRIILIGCYNSNFLKSNFNSIIFTVIDRVLIHFKRELAIERVIRLFTQFSTQIVNIKKNIGINNDNNNYNNNNNDENVEDDIDDEELINQSNKFDQEYEKYDEFFNLMLNHIINRSNSKEKSVRFRTIQILSEILSNLKEEYEFNETTWSKLIECILTKSKDRIPAIRKQSIHSLAKLQDPTSQGDPITLRLIDMLRFDTSPDVRVAALNNIVPSKKSLQPILEKTLDINPTIRKNSFIFIGKKIEIRFIPISLRVGLLKNGLKDRDQSVREACSTMLIDYWLEKSLEISKFIKNLEVELFEQEVEVVLLEIFSKGKFGVDKCREYDLFNLSKEQAINLRVLSQYLKKANNQDLLESMLPSILNFNEVLLYYLRKSEKRQQGLNDDDEDNNGNNNNNNNNNNNEEKKEKLKYSDNELIFIQSQLILIAQCLDFSDESGRSQLIEVIKKLLMSISIDDNHLEPLMELLYQLVDPDNSNSNGYSQTIITSLTTLTNLIDNEQSESIKIEMQNQLSAIKETVDKLTQKRKDIKTLIKTKYSTNSKSSSVSNNINKSVVDKLNSKLDLYRDEIQLKVQQYNEMTENYNLKILLEEKIWIKSLSILNHFLKNTKILNLNNQVKSTINNFIELIIDNCLCSENSLVKSMAIKVLSLQSMINGETLSKNICLLLESLDTESLIFFNQQKDYQNISESTETADEKHDGLISSIEGLFDLLSWYGYSLNKILKTQHKQQQLKNSETNEVNKTNHNHSIDENDDNNFIITYEFILDQLYGLLKKIEKIEDNEIFGKEKIQQRLVEGISKIISNQICDLENKKVSIEQYQYIFSFMMGMFFNQTNNGKPTQQILSSFFNVFVLPSNRDFEFSLTIIENSFIPSLQNVYKNSIASTTTLIKLYQYLINSLISNFIKQQQKLQQQQQQNDDDNDGEDEIENKFKTIENKLYCKLLFNLSLEIIGDTTTGKNHCKLFQLFKLDKSLLSLESIQQLIFLSNKMSNEITSKPYNSQLSKYHQYLKSLFIIINDNDNSSSSPQQQELTNEQQDQLLSIIDQHKKPSQPKKLTSTKANSTKRVKSKKVKYSSEEEESDQETESDFYTEEPDQEIEKEIEQEDFDEISEEEKKKKKKKRNKKKNKRKSSKKEKDQQENDEEESSEVEKKKKKKNKNKNKRESSEKENSESKPGFESDQDTESEQEDDKEINEEELSEVEEKKKKKKKKDKNKRKSGEKEKLKKKKKSESESEDQEEEEQEEEEQEEEEQEEQENDSVSMESDGEKPDLNTSMRDYLNISSEEQSDEIEDVSNILTSSDELYEEDD</sequence>
<keyword evidence="4" id="KW-1185">Reference proteome</keyword>
<organism evidence="3 4">
    <name type="scientific">Dictyostelium firmibasis</name>
    <dbReference type="NCBI Taxonomy" id="79012"/>
    <lineage>
        <taxon>Eukaryota</taxon>
        <taxon>Amoebozoa</taxon>
        <taxon>Evosea</taxon>
        <taxon>Eumycetozoa</taxon>
        <taxon>Dictyostelia</taxon>
        <taxon>Dictyosteliales</taxon>
        <taxon>Dictyosteliaceae</taxon>
        <taxon>Dictyostelium</taxon>
    </lineage>
</organism>
<feature type="compositionally biased region" description="Basic residues" evidence="2">
    <location>
        <begin position="1111"/>
        <end position="1121"/>
    </location>
</feature>
<feature type="compositionally biased region" description="Low complexity" evidence="2">
    <location>
        <begin position="441"/>
        <end position="452"/>
    </location>
</feature>
<dbReference type="Proteomes" id="UP001344447">
    <property type="component" value="Unassembled WGS sequence"/>
</dbReference>
<evidence type="ECO:0008006" key="5">
    <source>
        <dbReference type="Google" id="ProtNLM"/>
    </source>
</evidence>
<dbReference type="SUPFAM" id="SSF48371">
    <property type="entry name" value="ARM repeat"/>
    <property type="match status" value="1"/>
</dbReference>
<name>A0AAN7YTE3_9MYCE</name>
<reference evidence="3 4" key="1">
    <citation type="submission" date="2023-11" db="EMBL/GenBank/DDBJ databases">
        <title>Dfirmibasis_genome.</title>
        <authorList>
            <person name="Edelbroek B."/>
            <person name="Kjellin J."/>
            <person name="Jerlstrom-Hultqvist J."/>
            <person name="Soderbom F."/>
        </authorList>
    </citation>
    <scope>NUCLEOTIDE SEQUENCE [LARGE SCALE GENOMIC DNA]</scope>
    <source>
        <strain evidence="3 4">TNS-C-14</strain>
    </source>
</reference>
<dbReference type="GO" id="GO:0007076">
    <property type="term" value="P:mitotic chromosome condensation"/>
    <property type="evidence" value="ECO:0007669"/>
    <property type="project" value="InterPro"/>
</dbReference>
<dbReference type="InterPro" id="IPR011989">
    <property type="entry name" value="ARM-like"/>
</dbReference>
<feature type="coiled-coil region" evidence="1">
    <location>
        <begin position="605"/>
        <end position="632"/>
    </location>
</feature>
<feature type="compositionally biased region" description="Acidic residues" evidence="2">
    <location>
        <begin position="1281"/>
        <end position="1305"/>
    </location>
</feature>
<dbReference type="InterPro" id="IPR027165">
    <property type="entry name" value="CND3"/>
</dbReference>
<accession>A0AAN7YTE3</accession>
<dbReference type="InterPro" id="IPR016024">
    <property type="entry name" value="ARM-type_fold"/>
</dbReference>
<feature type="region of interest" description="Disordered" evidence="2">
    <location>
        <begin position="431"/>
        <end position="458"/>
    </location>
</feature>
<feature type="compositionally biased region" description="Basic residues" evidence="2">
    <location>
        <begin position="1164"/>
        <end position="1181"/>
    </location>
</feature>
<feature type="compositionally biased region" description="Basic residues" evidence="2">
    <location>
        <begin position="1200"/>
        <end position="1209"/>
    </location>
</feature>
<dbReference type="GO" id="GO:0000796">
    <property type="term" value="C:condensin complex"/>
    <property type="evidence" value="ECO:0007669"/>
    <property type="project" value="InterPro"/>
</dbReference>
<dbReference type="PANTHER" id="PTHR14418:SF14">
    <property type="entry name" value="NUCLEAR CONDENSIN COMPLEX SUBUNIT 3 C-TERMINAL DOMAIN-CONTAINING PROTEIN"/>
    <property type="match status" value="1"/>
</dbReference>